<accession>A0A516V316</accession>
<dbReference type="Proteomes" id="UP000315891">
    <property type="component" value="Chromosome"/>
</dbReference>
<sequence length="61" mass="6927">MSRITDSERGARMAKEQAFVHLAQGDLFTRDDDGYDLWAGIYLAACEAEVEERICREQCNA</sequence>
<name>A0A516V316_9GAMM</name>
<dbReference type="EMBL" id="CP041742">
    <property type="protein sequence ID" value="QDQ72897.1"/>
    <property type="molecule type" value="Genomic_DNA"/>
</dbReference>
<evidence type="ECO:0000313" key="1">
    <source>
        <dbReference type="EMBL" id="QDQ72897.1"/>
    </source>
</evidence>
<organism evidence="1 2">
    <name type="scientific">Pseudoluteimonas lycopersici</name>
    <dbReference type="NCBI Taxonomy" id="1324796"/>
    <lineage>
        <taxon>Bacteria</taxon>
        <taxon>Pseudomonadati</taxon>
        <taxon>Pseudomonadota</taxon>
        <taxon>Gammaproteobacteria</taxon>
        <taxon>Lysobacterales</taxon>
        <taxon>Lysobacteraceae</taxon>
        <taxon>Pseudoluteimonas</taxon>
    </lineage>
</organism>
<evidence type="ECO:0000313" key="2">
    <source>
        <dbReference type="Proteomes" id="UP000315891"/>
    </source>
</evidence>
<gene>
    <name evidence="1" type="ORF">FNZ56_02890</name>
</gene>
<protein>
    <submittedName>
        <fullName evidence="1">Uncharacterized protein</fullName>
    </submittedName>
</protein>
<keyword evidence="2" id="KW-1185">Reference proteome</keyword>
<proteinExistence type="predicted"/>
<dbReference type="AlphaFoldDB" id="A0A516V316"/>
<reference evidence="1 2" key="1">
    <citation type="submission" date="2019-07" db="EMBL/GenBank/DDBJ databases">
        <title>Lysobacter weifangensis sp. nov., isolated from bensulfuron-methyl contaminated farmland soil.</title>
        <authorList>
            <person name="Zhao H."/>
        </authorList>
    </citation>
    <scope>NUCLEOTIDE SEQUENCE [LARGE SCALE GENOMIC DNA]</scope>
    <source>
        <strain evidence="1 2">CC-Bw-6</strain>
    </source>
</reference>
<dbReference type="RefSeq" id="WP_143878411.1">
    <property type="nucleotide sequence ID" value="NZ_BAABLZ010000002.1"/>
</dbReference>